<evidence type="ECO:0000256" key="1">
    <source>
        <dbReference type="SAM" id="MobiDB-lite"/>
    </source>
</evidence>
<feature type="region of interest" description="Disordered" evidence="1">
    <location>
        <begin position="117"/>
        <end position="140"/>
    </location>
</feature>
<sequence>MNATKRPRTLLLASRSLPCSSSDAATTLPDAAVACRINVDQSLATPPRHERHQATTNLAAGQPQLAMLELGRRAAVACRINVDQSLATPPRHERHQATTNLAAGQPQLAMLELGRRHHAAGRRGSMQNQCRSIVSDATTP</sequence>
<organism evidence="2 3">
    <name type="scientific">Phytophthora fragariae</name>
    <dbReference type="NCBI Taxonomy" id="53985"/>
    <lineage>
        <taxon>Eukaryota</taxon>
        <taxon>Sar</taxon>
        <taxon>Stramenopiles</taxon>
        <taxon>Oomycota</taxon>
        <taxon>Peronosporomycetes</taxon>
        <taxon>Peronosporales</taxon>
        <taxon>Peronosporaceae</taxon>
        <taxon>Phytophthora</taxon>
    </lineage>
</organism>
<name>A0A6G0JDH1_9STRA</name>
<protein>
    <submittedName>
        <fullName evidence="2">Uncharacterized protein</fullName>
    </submittedName>
</protein>
<gene>
    <name evidence="2" type="ORF">PF010_g32827</name>
</gene>
<dbReference type="Proteomes" id="UP000488956">
    <property type="component" value="Unassembled WGS sequence"/>
</dbReference>
<reference evidence="2 3" key="1">
    <citation type="submission" date="2018-09" db="EMBL/GenBank/DDBJ databases">
        <title>Genomic investigation of the strawberry pathogen Phytophthora fragariae indicates pathogenicity is determined by transcriptional variation in three key races.</title>
        <authorList>
            <person name="Adams T.M."/>
            <person name="Armitage A.D."/>
            <person name="Sobczyk M.K."/>
            <person name="Bates H.J."/>
            <person name="Dunwell J.M."/>
            <person name="Nellist C.F."/>
            <person name="Harrison R.J."/>
        </authorList>
    </citation>
    <scope>NUCLEOTIDE SEQUENCE [LARGE SCALE GENOMIC DNA]</scope>
    <source>
        <strain evidence="2 3">ONT-3</strain>
    </source>
</reference>
<evidence type="ECO:0000313" key="2">
    <source>
        <dbReference type="EMBL" id="KAE9053654.1"/>
    </source>
</evidence>
<accession>A0A6G0JDH1</accession>
<dbReference type="EMBL" id="QXFX01010711">
    <property type="protein sequence ID" value="KAE9053654.1"/>
    <property type="molecule type" value="Genomic_DNA"/>
</dbReference>
<comment type="caution">
    <text evidence="2">The sequence shown here is derived from an EMBL/GenBank/DDBJ whole genome shotgun (WGS) entry which is preliminary data.</text>
</comment>
<evidence type="ECO:0000313" key="3">
    <source>
        <dbReference type="Proteomes" id="UP000488956"/>
    </source>
</evidence>
<feature type="compositionally biased region" description="Polar residues" evidence="1">
    <location>
        <begin position="125"/>
        <end position="140"/>
    </location>
</feature>
<dbReference type="AlphaFoldDB" id="A0A6G0JDH1"/>
<proteinExistence type="predicted"/>